<dbReference type="InterPro" id="IPR000551">
    <property type="entry name" value="MerR-type_HTH_dom"/>
</dbReference>
<evidence type="ECO:0000259" key="1">
    <source>
        <dbReference type="PROSITE" id="PS50937"/>
    </source>
</evidence>
<accession>A0A641AQ58</accession>
<dbReference type="EMBL" id="SDPP02000001">
    <property type="protein sequence ID" value="KAA1380069.1"/>
    <property type="molecule type" value="Genomic_DNA"/>
</dbReference>
<gene>
    <name evidence="2" type="ORF">ESP62_002360</name>
</gene>
<comment type="caution">
    <text evidence="2">The sequence shown here is derived from an EMBL/GenBank/DDBJ whole genome shotgun (WGS) entry which is preliminary data.</text>
</comment>
<dbReference type="Pfam" id="PF00376">
    <property type="entry name" value="MerR"/>
    <property type="match status" value="1"/>
</dbReference>
<dbReference type="AlphaFoldDB" id="A0A641AQ58"/>
<protein>
    <submittedName>
        <fullName evidence="2">MerR family DNA-binding transcriptional regulator</fullName>
    </submittedName>
</protein>
<proteinExistence type="predicted"/>
<keyword evidence="2" id="KW-0238">DNA-binding</keyword>
<organism evidence="2 3">
    <name type="scientific">Aeromicrobium fastidiosum</name>
    <dbReference type="NCBI Taxonomy" id="52699"/>
    <lineage>
        <taxon>Bacteria</taxon>
        <taxon>Bacillati</taxon>
        <taxon>Actinomycetota</taxon>
        <taxon>Actinomycetes</taxon>
        <taxon>Propionibacteriales</taxon>
        <taxon>Nocardioidaceae</taxon>
        <taxon>Aeromicrobium</taxon>
    </lineage>
</organism>
<dbReference type="GO" id="GO:0003677">
    <property type="term" value="F:DNA binding"/>
    <property type="evidence" value="ECO:0007669"/>
    <property type="project" value="UniProtKB-KW"/>
</dbReference>
<dbReference type="OrthoDB" id="9809391at2"/>
<dbReference type="Gene3D" id="3.30.565.10">
    <property type="entry name" value="Histidine kinase-like ATPase, C-terminal domain"/>
    <property type="match status" value="1"/>
</dbReference>
<dbReference type="Pfam" id="PF14213">
    <property type="entry name" value="DUF4325"/>
    <property type="match status" value="1"/>
</dbReference>
<dbReference type="InterPro" id="IPR009061">
    <property type="entry name" value="DNA-bd_dom_put_sf"/>
</dbReference>
<feature type="domain" description="HTH merR-type" evidence="1">
    <location>
        <begin position="7"/>
        <end position="46"/>
    </location>
</feature>
<dbReference type="PROSITE" id="PS50937">
    <property type="entry name" value="HTH_MERR_2"/>
    <property type="match status" value="1"/>
</dbReference>
<dbReference type="RefSeq" id="WP_129180182.1">
    <property type="nucleotide sequence ID" value="NZ_JAGIOG010000001.1"/>
</dbReference>
<reference evidence="2" key="1">
    <citation type="submission" date="2019-09" db="EMBL/GenBank/DDBJ databases">
        <authorList>
            <person name="Li J."/>
        </authorList>
    </citation>
    <scope>NUCLEOTIDE SEQUENCE [LARGE SCALE GENOMIC DNA]</scope>
    <source>
        <strain evidence="2">NRBC 14897</strain>
    </source>
</reference>
<dbReference type="InterPro" id="IPR036890">
    <property type="entry name" value="HATPase_C_sf"/>
</dbReference>
<dbReference type="InterPro" id="IPR025474">
    <property type="entry name" value="DUF4325"/>
</dbReference>
<evidence type="ECO:0000313" key="3">
    <source>
        <dbReference type="Proteomes" id="UP001515100"/>
    </source>
</evidence>
<dbReference type="SUPFAM" id="SSF46955">
    <property type="entry name" value="Putative DNA-binding domain"/>
    <property type="match status" value="1"/>
</dbReference>
<dbReference type="SUPFAM" id="SSF55874">
    <property type="entry name" value="ATPase domain of HSP90 chaperone/DNA topoisomerase II/histidine kinase"/>
    <property type="match status" value="2"/>
</dbReference>
<dbReference type="GO" id="GO:0006355">
    <property type="term" value="P:regulation of DNA-templated transcription"/>
    <property type="evidence" value="ECO:0007669"/>
    <property type="project" value="InterPro"/>
</dbReference>
<evidence type="ECO:0000313" key="2">
    <source>
        <dbReference type="EMBL" id="KAA1380069.1"/>
    </source>
</evidence>
<name>A0A641AQ58_9ACTN</name>
<sequence length="349" mass="37651">MAHSPTNVSIAVVARRLGVSVSQVRALADAGVLPSSRTTGGHRRFDLDAALDAWARHYGRRPPAAHSVAHRPDATGIVVVDRADPLDGLEESQVWREIAGDLHIDDRPLARAVSRYAFTEMLNNAIDHSSGSTARVKGWSDGDQLMLEIADDGVGIFDHLALAKGLPDSFAAIAELTKGRQTTAPEAHTGEGIFFTSKAVRSFTLEANGISWIVDNDRDDHAVGLSPVTTGTSVRLVIHRATTLDLGSLFRDYSDDHEFTRTSPVIKLFGIGVDFVSRSEAKRLLAGLERFTEVELDFAGVVSVGQGFVDEVFRVWPQSNPGTALTPTHMNDAVAFMVTRGLPRAPRGA</sequence>
<dbReference type="Proteomes" id="UP001515100">
    <property type="component" value="Unassembled WGS sequence"/>
</dbReference>
<dbReference type="Gene3D" id="1.10.1660.10">
    <property type="match status" value="1"/>
</dbReference>
<keyword evidence="3" id="KW-1185">Reference proteome</keyword>